<gene>
    <name evidence="1" type="ORF">BZM27_09400</name>
</gene>
<organism evidence="1 2">
    <name type="scientific">Paraburkholderia steynii</name>
    <dbReference type="NCBI Taxonomy" id="1245441"/>
    <lineage>
        <taxon>Bacteria</taxon>
        <taxon>Pseudomonadati</taxon>
        <taxon>Pseudomonadota</taxon>
        <taxon>Betaproteobacteria</taxon>
        <taxon>Burkholderiales</taxon>
        <taxon>Burkholderiaceae</taxon>
        <taxon>Paraburkholderia</taxon>
    </lineage>
</organism>
<dbReference type="AlphaFoldDB" id="A0A4R0XEH6"/>
<name>A0A4R0XEH6_9BURK</name>
<dbReference type="Proteomes" id="UP000294200">
    <property type="component" value="Unassembled WGS sequence"/>
</dbReference>
<comment type="caution">
    <text evidence="1">The sequence shown here is derived from an EMBL/GenBank/DDBJ whole genome shotgun (WGS) entry which is preliminary data.</text>
</comment>
<reference evidence="1 2" key="1">
    <citation type="submission" date="2017-02" db="EMBL/GenBank/DDBJ databases">
        <title>Paraburkholderia sophoroidis sp. nov. and Paraburkholderia steynii sp. nov. rhizobial symbionts of the fynbos legume Hypocalyptus sophoroides.</title>
        <authorList>
            <person name="Steenkamp E.T."/>
            <person name="Beukes C.W."/>
            <person name="Van Zyl E."/>
            <person name="Avontuur J."/>
            <person name="Chan W.Y."/>
            <person name="Hassen A."/>
            <person name="Palmer M."/>
            <person name="Mthombeni L."/>
            <person name="Phalane F."/>
            <person name="Sereme K."/>
            <person name="Venter S.N."/>
        </authorList>
    </citation>
    <scope>NUCLEOTIDE SEQUENCE [LARGE SCALE GENOMIC DNA]</scope>
    <source>
        <strain evidence="1 2">HC1.1ba</strain>
    </source>
</reference>
<sequence>MSIVYAKEGILHSPERTAIAAKTIIVRKRRQKQVTAIEARRAFTAIESDDDDLEAQIGTILSFPRVFGRQYWTVVRGASIGPVLWRDALESFVRETRAKNGALRNEPIPVYAENSLAMFLRDAAKA</sequence>
<evidence type="ECO:0000313" key="2">
    <source>
        <dbReference type="Proteomes" id="UP000294200"/>
    </source>
</evidence>
<protein>
    <submittedName>
        <fullName evidence="1">Uncharacterized protein</fullName>
    </submittedName>
</protein>
<dbReference type="EMBL" id="MWML01000024">
    <property type="protein sequence ID" value="TCG08856.1"/>
    <property type="molecule type" value="Genomic_DNA"/>
</dbReference>
<accession>A0A4R0XEH6</accession>
<proteinExistence type="predicted"/>
<evidence type="ECO:0000313" key="1">
    <source>
        <dbReference type="EMBL" id="TCG08856.1"/>
    </source>
</evidence>
<keyword evidence="2" id="KW-1185">Reference proteome</keyword>